<evidence type="ECO:0000313" key="3">
    <source>
        <dbReference type="Proteomes" id="UP000266861"/>
    </source>
</evidence>
<comment type="caution">
    <text evidence="2">The sequence shown here is derived from an EMBL/GenBank/DDBJ whole genome shotgun (WGS) entry which is preliminary data.</text>
</comment>
<reference evidence="2 3" key="1">
    <citation type="submission" date="2018-08" db="EMBL/GenBank/DDBJ databases">
        <title>Genome and evolution of the arbuscular mycorrhizal fungus Diversispora epigaea (formerly Glomus versiforme) and its bacterial endosymbionts.</title>
        <authorList>
            <person name="Sun X."/>
            <person name="Fei Z."/>
            <person name="Harrison M."/>
        </authorList>
    </citation>
    <scope>NUCLEOTIDE SEQUENCE [LARGE SCALE GENOMIC DNA]</scope>
    <source>
        <strain evidence="2 3">IT104</strain>
    </source>
</reference>
<evidence type="ECO:0000313" key="2">
    <source>
        <dbReference type="EMBL" id="RHZ82431.1"/>
    </source>
</evidence>
<proteinExistence type="predicted"/>
<sequence length="199" mass="22020">MMLNRTFFFKTASLVALILLFIFSVTAKKTKTITRTRNYTKTVYPTNCPARETTKTSTTTYFTTTTSTFTSITSTTTFTTTTATFFQGKKRSNKVICNIDKNGCYFLNKYTKIVFCKPTVFLPCPKSCTKTATTIKTSTSIITLTATTESTAVFTSSVTEKCLFLNVLCSDSLYKCCNGLVCVSSRCQTPTPTPTPTPE</sequence>
<dbReference type="Proteomes" id="UP000266861">
    <property type="component" value="Unassembled WGS sequence"/>
</dbReference>
<feature type="signal peptide" evidence="1">
    <location>
        <begin position="1"/>
        <end position="27"/>
    </location>
</feature>
<name>A0A397J2N3_9GLOM</name>
<dbReference type="AlphaFoldDB" id="A0A397J2N3"/>
<gene>
    <name evidence="2" type="ORF">Glove_109g317</name>
</gene>
<keyword evidence="3" id="KW-1185">Reference proteome</keyword>
<feature type="chain" id="PRO_5017249251" evidence="1">
    <location>
        <begin position="28"/>
        <end position="199"/>
    </location>
</feature>
<keyword evidence="1" id="KW-0732">Signal</keyword>
<accession>A0A397J2N3</accession>
<protein>
    <submittedName>
        <fullName evidence="2">Uncharacterized protein</fullName>
    </submittedName>
</protein>
<organism evidence="2 3">
    <name type="scientific">Diversispora epigaea</name>
    <dbReference type="NCBI Taxonomy" id="1348612"/>
    <lineage>
        <taxon>Eukaryota</taxon>
        <taxon>Fungi</taxon>
        <taxon>Fungi incertae sedis</taxon>
        <taxon>Mucoromycota</taxon>
        <taxon>Glomeromycotina</taxon>
        <taxon>Glomeromycetes</taxon>
        <taxon>Diversisporales</taxon>
        <taxon>Diversisporaceae</taxon>
        <taxon>Diversispora</taxon>
    </lineage>
</organism>
<dbReference type="EMBL" id="PQFF01000102">
    <property type="protein sequence ID" value="RHZ82431.1"/>
    <property type="molecule type" value="Genomic_DNA"/>
</dbReference>
<evidence type="ECO:0000256" key="1">
    <source>
        <dbReference type="SAM" id="SignalP"/>
    </source>
</evidence>